<evidence type="ECO:0000313" key="1">
    <source>
        <dbReference type="EMBL" id="MBX53337.1"/>
    </source>
</evidence>
<name>A0A2P2PF52_RHIMU</name>
<dbReference type="EMBL" id="GGEC01072853">
    <property type="protein sequence ID" value="MBX53337.1"/>
    <property type="molecule type" value="Transcribed_RNA"/>
</dbReference>
<protein>
    <submittedName>
        <fullName evidence="1">Uncharacterized protein</fullName>
    </submittedName>
</protein>
<accession>A0A2P2PF52</accession>
<proteinExistence type="predicted"/>
<dbReference type="AlphaFoldDB" id="A0A2P2PF52"/>
<sequence>MMLCFLIPCITGRLKPIDNKFQRFPAVGLSNSYHFFFLLDLMVLLAHKQLFAWKNEPSQVKRTHQ</sequence>
<organism evidence="1">
    <name type="scientific">Rhizophora mucronata</name>
    <name type="common">Asiatic mangrove</name>
    <dbReference type="NCBI Taxonomy" id="61149"/>
    <lineage>
        <taxon>Eukaryota</taxon>
        <taxon>Viridiplantae</taxon>
        <taxon>Streptophyta</taxon>
        <taxon>Embryophyta</taxon>
        <taxon>Tracheophyta</taxon>
        <taxon>Spermatophyta</taxon>
        <taxon>Magnoliopsida</taxon>
        <taxon>eudicotyledons</taxon>
        <taxon>Gunneridae</taxon>
        <taxon>Pentapetalae</taxon>
        <taxon>rosids</taxon>
        <taxon>fabids</taxon>
        <taxon>Malpighiales</taxon>
        <taxon>Rhizophoraceae</taxon>
        <taxon>Rhizophora</taxon>
    </lineage>
</organism>
<reference evidence="1" key="1">
    <citation type="submission" date="2018-02" db="EMBL/GenBank/DDBJ databases">
        <title>Rhizophora mucronata_Transcriptome.</title>
        <authorList>
            <person name="Meera S.P."/>
            <person name="Sreeshan A."/>
            <person name="Augustine A."/>
        </authorList>
    </citation>
    <scope>NUCLEOTIDE SEQUENCE</scope>
    <source>
        <tissue evidence="1">Leaf</tissue>
    </source>
</reference>